<name>A0AAW1X5W9_RUBAR</name>
<feature type="compositionally biased region" description="Acidic residues" evidence="1">
    <location>
        <begin position="499"/>
        <end position="511"/>
    </location>
</feature>
<dbReference type="Gene3D" id="3.40.50.300">
    <property type="entry name" value="P-loop containing nucleotide triphosphate hydrolases"/>
    <property type="match status" value="1"/>
</dbReference>
<dbReference type="GO" id="GO:0016887">
    <property type="term" value="F:ATP hydrolysis activity"/>
    <property type="evidence" value="ECO:0007669"/>
    <property type="project" value="InterPro"/>
</dbReference>
<evidence type="ECO:0000259" key="2">
    <source>
        <dbReference type="SMART" id="SM00785"/>
    </source>
</evidence>
<dbReference type="GO" id="GO:0030686">
    <property type="term" value="C:90S preribosome"/>
    <property type="evidence" value="ECO:0007669"/>
    <property type="project" value="TreeGrafter"/>
</dbReference>
<dbReference type="PANTHER" id="PTHR12858">
    <property type="entry name" value="RIBOSOME BIOGENESIS PROTEIN"/>
    <property type="match status" value="1"/>
</dbReference>
<dbReference type="GO" id="GO:0034511">
    <property type="term" value="F:U3 snoRNA binding"/>
    <property type="evidence" value="ECO:0007669"/>
    <property type="project" value="TreeGrafter"/>
</dbReference>
<dbReference type="SUPFAM" id="SSF52540">
    <property type="entry name" value="P-loop containing nucleoside triphosphate hydrolases"/>
    <property type="match status" value="1"/>
</dbReference>
<feature type="region of interest" description="Disordered" evidence="1">
    <location>
        <begin position="400"/>
        <end position="439"/>
    </location>
</feature>
<evidence type="ECO:0000313" key="3">
    <source>
        <dbReference type="EMBL" id="KAK9932210.1"/>
    </source>
</evidence>
<feature type="compositionally biased region" description="Acidic residues" evidence="1">
    <location>
        <begin position="421"/>
        <end position="432"/>
    </location>
</feature>
<dbReference type="InterPro" id="IPR012948">
    <property type="entry name" value="AARP2CN"/>
</dbReference>
<dbReference type="SMART" id="SM00785">
    <property type="entry name" value="AARP2CN"/>
    <property type="match status" value="1"/>
</dbReference>
<dbReference type="GO" id="GO:0005634">
    <property type="term" value="C:nucleus"/>
    <property type="evidence" value="ECO:0007669"/>
    <property type="project" value="InterPro"/>
</dbReference>
<dbReference type="InterPro" id="IPR027417">
    <property type="entry name" value="P-loop_NTPase"/>
</dbReference>
<feature type="domain" description="AARP2CN" evidence="2">
    <location>
        <begin position="197"/>
        <end position="283"/>
    </location>
</feature>
<protein>
    <recommendedName>
        <fullName evidence="2">AARP2CN domain-containing protein</fullName>
    </recommendedName>
</protein>
<dbReference type="GO" id="GO:0005524">
    <property type="term" value="F:ATP binding"/>
    <property type="evidence" value="ECO:0007669"/>
    <property type="project" value="InterPro"/>
</dbReference>
<dbReference type="Pfam" id="PF08142">
    <property type="entry name" value="AARP2CN"/>
    <property type="match status" value="1"/>
</dbReference>
<sequence>MAIDSGSKEQSHKAHRSRQSGSKADKKKRDTSQKDSKKQNPKAFAFSSTAKAKRLQSRSVEKEQRRLHVPTIDRSYGEQPPYVVLVHGPPKVGKSLLIKSLVKHYTKHNLLEVQGPITIVSGKQRRIQFVECPNDINGMIDAAKFADLALLLIDGSYGFEMETLSSLIYCKFMASQRLWEFSLTLISLIHGKYVKREIHNLARFISVMKFHPLSWRNRSSLYPSRSFEDVTPPEKVRLNNKCDRNVTLYGYLRGCNMKKGTKIHIAGVGDYNLAGMTGLADPCPLPSAAKKKGLRDKEKLFYAPMSGLGDLLYDKDAVYININDHFVQFSNQDEKGEATNKGKLEDVGVTMVKGLQNPKYSLDEKLEQSFIKFYIQKPKMKAQNDEKDFDESRERIRIIEPLEEHQLGEAMKADGSGKESDVEDIDGSDSDSESSYQNDAAHNVAMKKSCSSGSDIENGDVSDQFVNHKDHLKEHVEFHDGRSRRKVLFENDLNPTDMEGSEDDDDGGDNDADNHTSSGSESSEEIEKSMRQMMTWET</sequence>
<proteinExistence type="predicted"/>
<organism evidence="3 4">
    <name type="scientific">Rubus argutus</name>
    <name type="common">Southern blackberry</name>
    <dbReference type="NCBI Taxonomy" id="59490"/>
    <lineage>
        <taxon>Eukaryota</taxon>
        <taxon>Viridiplantae</taxon>
        <taxon>Streptophyta</taxon>
        <taxon>Embryophyta</taxon>
        <taxon>Tracheophyta</taxon>
        <taxon>Spermatophyta</taxon>
        <taxon>Magnoliopsida</taxon>
        <taxon>eudicotyledons</taxon>
        <taxon>Gunneridae</taxon>
        <taxon>Pentapetalae</taxon>
        <taxon>rosids</taxon>
        <taxon>fabids</taxon>
        <taxon>Rosales</taxon>
        <taxon>Rosaceae</taxon>
        <taxon>Rosoideae</taxon>
        <taxon>Rosoideae incertae sedis</taxon>
        <taxon>Rubus</taxon>
    </lineage>
</organism>
<dbReference type="Proteomes" id="UP001457282">
    <property type="component" value="Unassembled WGS sequence"/>
</dbReference>
<dbReference type="GO" id="GO:0000462">
    <property type="term" value="P:maturation of SSU-rRNA from tricistronic rRNA transcript (SSU-rRNA, 5.8S rRNA, LSU-rRNA)"/>
    <property type="evidence" value="ECO:0007669"/>
    <property type="project" value="TreeGrafter"/>
</dbReference>
<feature type="region of interest" description="Disordered" evidence="1">
    <location>
        <begin position="476"/>
        <end position="538"/>
    </location>
</feature>
<keyword evidence="4" id="KW-1185">Reference proteome</keyword>
<feature type="compositionally biased region" description="Basic and acidic residues" evidence="1">
    <location>
        <begin position="23"/>
        <end position="38"/>
    </location>
</feature>
<dbReference type="EMBL" id="JBEDUW010000004">
    <property type="protein sequence ID" value="KAK9932210.1"/>
    <property type="molecule type" value="Genomic_DNA"/>
</dbReference>
<gene>
    <name evidence="3" type="ORF">M0R45_019456</name>
</gene>
<dbReference type="AlphaFoldDB" id="A0AAW1X5W9"/>
<dbReference type="GO" id="GO:0005525">
    <property type="term" value="F:GTP binding"/>
    <property type="evidence" value="ECO:0007669"/>
    <property type="project" value="TreeGrafter"/>
</dbReference>
<dbReference type="GO" id="GO:0000479">
    <property type="term" value="P:endonucleolytic cleavage of tricistronic rRNA transcript (SSU-rRNA, 5.8S rRNA, LSU-rRNA)"/>
    <property type="evidence" value="ECO:0007669"/>
    <property type="project" value="TreeGrafter"/>
</dbReference>
<dbReference type="InterPro" id="IPR039761">
    <property type="entry name" value="Bms1/Tsr1"/>
</dbReference>
<dbReference type="InterPro" id="IPR003959">
    <property type="entry name" value="ATPase_AAA_core"/>
</dbReference>
<reference evidence="3 4" key="1">
    <citation type="journal article" date="2023" name="G3 (Bethesda)">
        <title>A chromosome-length genome assembly and annotation of blackberry (Rubus argutus, cv. 'Hillquist').</title>
        <authorList>
            <person name="Bruna T."/>
            <person name="Aryal R."/>
            <person name="Dudchenko O."/>
            <person name="Sargent D.J."/>
            <person name="Mead D."/>
            <person name="Buti M."/>
            <person name="Cavallini A."/>
            <person name="Hytonen T."/>
            <person name="Andres J."/>
            <person name="Pham M."/>
            <person name="Weisz D."/>
            <person name="Mascagni F."/>
            <person name="Usai G."/>
            <person name="Natali L."/>
            <person name="Bassil N."/>
            <person name="Fernandez G.E."/>
            <person name="Lomsadze A."/>
            <person name="Armour M."/>
            <person name="Olukolu B."/>
            <person name="Poorten T."/>
            <person name="Britton C."/>
            <person name="Davik J."/>
            <person name="Ashrafi H."/>
            <person name="Aiden E.L."/>
            <person name="Borodovsky M."/>
            <person name="Worthington M."/>
        </authorList>
    </citation>
    <scope>NUCLEOTIDE SEQUENCE [LARGE SCALE GENOMIC DNA]</scope>
    <source>
        <strain evidence="3">PI 553951</strain>
    </source>
</reference>
<dbReference type="GO" id="GO:0003924">
    <property type="term" value="F:GTPase activity"/>
    <property type="evidence" value="ECO:0007669"/>
    <property type="project" value="TreeGrafter"/>
</dbReference>
<accession>A0AAW1X5W9</accession>
<evidence type="ECO:0000313" key="4">
    <source>
        <dbReference type="Proteomes" id="UP001457282"/>
    </source>
</evidence>
<feature type="region of interest" description="Disordered" evidence="1">
    <location>
        <begin position="1"/>
        <end position="70"/>
    </location>
</feature>
<evidence type="ECO:0000256" key="1">
    <source>
        <dbReference type="SAM" id="MobiDB-lite"/>
    </source>
</evidence>
<feature type="compositionally biased region" description="Basic and acidic residues" evidence="1">
    <location>
        <begin position="1"/>
        <end position="12"/>
    </location>
</feature>
<comment type="caution">
    <text evidence="3">The sequence shown here is derived from an EMBL/GenBank/DDBJ whole genome shotgun (WGS) entry which is preliminary data.</text>
</comment>
<dbReference type="Pfam" id="PF00004">
    <property type="entry name" value="AAA"/>
    <property type="match status" value="1"/>
</dbReference>
<dbReference type="PANTHER" id="PTHR12858:SF2">
    <property type="entry name" value="RIBOSOME BIOGENESIS PROTEIN BMS1 HOMOLOG"/>
    <property type="match status" value="1"/>
</dbReference>
<feature type="compositionally biased region" description="Basic and acidic residues" evidence="1">
    <location>
        <begin position="400"/>
        <end position="420"/>
    </location>
</feature>